<dbReference type="InterPro" id="IPR011545">
    <property type="entry name" value="DEAD/DEAH_box_helicase_dom"/>
</dbReference>
<feature type="region of interest" description="Disordered" evidence="21">
    <location>
        <begin position="1"/>
        <end position="36"/>
    </location>
</feature>
<comment type="catalytic activity">
    <reaction evidence="14">
        <text>Couples ATP hydrolysis with the unwinding of duplex DNA by translocating in the 3'-5' direction.</text>
        <dbReference type="EC" id="5.6.2.4"/>
    </reaction>
</comment>
<evidence type="ECO:0000256" key="1">
    <source>
        <dbReference type="ARBA" id="ARBA00004123"/>
    </source>
</evidence>
<keyword evidence="9" id="KW-0067">ATP-binding</keyword>
<organism evidence="24 25">
    <name type="scientific">Branchiostoma lanceolatum</name>
    <name type="common">Common lancelet</name>
    <name type="synonym">Amphioxus lanceolatum</name>
    <dbReference type="NCBI Taxonomy" id="7740"/>
    <lineage>
        <taxon>Eukaryota</taxon>
        <taxon>Metazoa</taxon>
        <taxon>Chordata</taxon>
        <taxon>Cephalochordata</taxon>
        <taxon>Leptocardii</taxon>
        <taxon>Amphioxiformes</taxon>
        <taxon>Branchiostomatidae</taxon>
        <taxon>Branchiostoma</taxon>
    </lineage>
</organism>
<dbReference type="SUPFAM" id="SSF158702">
    <property type="entry name" value="Sec63 N-terminal domain-like"/>
    <property type="match status" value="1"/>
</dbReference>
<sequence>MKQADKMDTEACGIKRRVNSSRKRRRDPTVSTPAKGKIARQICFTEGTANQVQSSDTAVKQRTSTTTYCERTCRTNRIPPSKSVSNNEETPWNQKLVTNTSAVSCGQPSRRPLFKGNNSQEMKGKQKYQDVTDSRKVVSRQEEVPSGRAGQRSSSVVVATEVKRPQDMSVRKRPFPCASSTPGPKESLQECPGTPDMLFPDEDCNSVDPQDSFNSSDTLFAQMNLSNLQESELANQTKESMSTGDNIIMPSASLSTSQNENRSGNTRVQKEKIFSDGSSKTSHEVELEGLNESKHSGGDASTGNFNPSCKSITLSGKVFHTSGQRQQLNNTAVQNQCAQSSSFVQKESYTKYTKPSQDNVREKTNNVPANSKVLKQENVKDNCLGDDITKQQTVHVAIKSTMSTPKPTGSLRDRIKQALQTNVKNTTPQATKTKQMREESVTKVISDAMETYEKTSDYDVGPFYGLPSRVKELLLQHRGIGKLYDWQNECLTLDTVQKRGNLIYSLPTSGGKTLVAEILIMKEILCRKRDTLLVLPFVSIVQEKVRTISPFAADLDFVVEEYAGSRGRFPPRKRRHKHALYVATIEKANSLVNSLVELGRLEEIGLVVVDELHMLGEGGSRGATLEMCLAKVLYISKSTQIIGMSATLNNIQELQTFLSAEVYSNNFRPVQLKEYLKITDSIFEVNSKALCPDEQIQFSRMVSYKYPKEMQSRDPDHLVGMVMDVIPAHSCLLFCPTKKNCQNVVDMLCKLLPRTLREHKVPGKKALLKALESDGNGTVCPVLKYTIPFGLAYHHSGLTMDERRLVEEAYSEGVLCLLACTSTLAAGVNLPAKRVILRAPFVGEHFISRAQYKQMVGRAGRAGIDSSGESVTIVKPQDKAKIVELIGRPFESCRSSLMYDDGKGLRTLILNLIGLKIATSRAAMSAFLSHTLFSVQCDSQQDQGFMEFTQQALQDLIEVGLVTEKQLLPADNGDEGMLLEVTRLGQASFKGPIDIKYSNQLYQDLCKAQEALVVENSLHMLYLVTPYDMVGNVRPNWMIYFRQLSQLKPIELKAAAIIGVPEGYIARKASGQRARKASVEEAVVSRFYLTLMIYSLMKQHSIWDVSEKFEVPRGFLQNLLSSAASFCACVMHFCEALEEMWPLRVLLESLVKSLSFCVTSELIPLMEVPGVKQGRARQLYKAGYKTLQDLAHAETETLVQNIQHMPRKVAYQIIAAAKVLISEKAESLLEEAEDLVAMPTDGVAGSVAVETDAMSVDGWSQDSQDLRWSQVSLKETPSQ</sequence>
<dbReference type="Pfam" id="PF00270">
    <property type="entry name" value="DEAD"/>
    <property type="match status" value="1"/>
</dbReference>
<evidence type="ECO:0000256" key="9">
    <source>
        <dbReference type="ARBA" id="ARBA00022840"/>
    </source>
</evidence>
<evidence type="ECO:0000256" key="17">
    <source>
        <dbReference type="ARBA" id="ARBA00053573"/>
    </source>
</evidence>
<keyword evidence="25" id="KW-1185">Reference proteome</keyword>
<dbReference type="Proteomes" id="UP000838412">
    <property type="component" value="Chromosome 3"/>
</dbReference>
<dbReference type="Pfam" id="PF00271">
    <property type="entry name" value="Helicase_C"/>
    <property type="match status" value="1"/>
</dbReference>
<evidence type="ECO:0000256" key="20">
    <source>
        <dbReference type="ARBA" id="ARBA00076391"/>
    </source>
</evidence>
<keyword evidence="7" id="KW-0378">Hydrolase</keyword>
<dbReference type="FunFam" id="3.40.50.300:FF:001293">
    <property type="entry name" value="helicase POLQ-like isoform X5"/>
    <property type="match status" value="1"/>
</dbReference>
<evidence type="ECO:0000256" key="2">
    <source>
        <dbReference type="ARBA" id="ARBA00004286"/>
    </source>
</evidence>
<dbReference type="InterPro" id="IPR027417">
    <property type="entry name" value="P-loop_NTPase"/>
</dbReference>
<comment type="subcellular location">
    <subcellularLocation>
        <location evidence="2">Chromosome</location>
    </subcellularLocation>
    <subcellularLocation>
        <location evidence="1">Nucleus</location>
    </subcellularLocation>
</comment>
<keyword evidence="12" id="KW-0413">Isomerase</keyword>
<dbReference type="CDD" id="cd18026">
    <property type="entry name" value="DEXHc_POLQ-like"/>
    <property type="match status" value="1"/>
</dbReference>
<evidence type="ECO:0000259" key="23">
    <source>
        <dbReference type="PROSITE" id="PS51194"/>
    </source>
</evidence>
<evidence type="ECO:0000313" key="24">
    <source>
        <dbReference type="EMBL" id="CAH1258054.1"/>
    </source>
</evidence>
<evidence type="ECO:0000256" key="15">
    <source>
        <dbReference type="ARBA" id="ARBA00034808"/>
    </source>
</evidence>
<dbReference type="PANTHER" id="PTHR47961:SF12">
    <property type="entry name" value="HELICASE POLQ-LIKE"/>
    <property type="match status" value="1"/>
</dbReference>
<dbReference type="InterPro" id="IPR050474">
    <property type="entry name" value="Hel308_SKI2-like"/>
</dbReference>
<dbReference type="FunFam" id="1.10.150.20:FF:000058">
    <property type="entry name" value="Helicase, POLQ like"/>
    <property type="match status" value="1"/>
</dbReference>
<reference evidence="24" key="1">
    <citation type="submission" date="2022-01" db="EMBL/GenBank/DDBJ databases">
        <authorList>
            <person name="Braso-Vives M."/>
        </authorList>
    </citation>
    <scope>NUCLEOTIDE SEQUENCE</scope>
</reference>
<dbReference type="FunFam" id="3.40.50.300:FF:000813">
    <property type="entry name" value="helicase POLQ-like isoform X1"/>
    <property type="match status" value="1"/>
</dbReference>
<evidence type="ECO:0000256" key="14">
    <source>
        <dbReference type="ARBA" id="ARBA00034617"/>
    </source>
</evidence>
<dbReference type="GO" id="GO:0005694">
    <property type="term" value="C:chromosome"/>
    <property type="evidence" value="ECO:0007669"/>
    <property type="project" value="UniProtKB-SubCell"/>
</dbReference>
<keyword evidence="6" id="KW-0227">DNA damage</keyword>
<keyword evidence="5" id="KW-0547">Nucleotide-binding</keyword>
<feature type="compositionally biased region" description="Basic and acidic residues" evidence="21">
    <location>
        <begin position="122"/>
        <end position="145"/>
    </location>
</feature>
<evidence type="ECO:0000256" key="4">
    <source>
        <dbReference type="ARBA" id="ARBA00022454"/>
    </source>
</evidence>
<feature type="domain" description="Helicase C-terminal" evidence="23">
    <location>
        <begin position="721"/>
        <end position="913"/>
    </location>
</feature>
<dbReference type="Pfam" id="PF14520">
    <property type="entry name" value="HHH_5"/>
    <property type="match status" value="1"/>
</dbReference>
<name>A0A8J9ZM69_BRALA</name>
<dbReference type="GO" id="GO:0006281">
    <property type="term" value="P:DNA repair"/>
    <property type="evidence" value="ECO:0007669"/>
    <property type="project" value="UniProtKB-KW"/>
</dbReference>
<dbReference type="FunFam" id="1.10.3380.20:FF:000002">
    <property type="entry name" value="helicase POLQ-like isoform X1"/>
    <property type="match status" value="1"/>
</dbReference>
<evidence type="ECO:0000313" key="25">
    <source>
        <dbReference type="Proteomes" id="UP000838412"/>
    </source>
</evidence>
<dbReference type="OrthoDB" id="2320933at2759"/>
<feature type="compositionally biased region" description="Basic and acidic residues" evidence="21">
    <location>
        <begin position="281"/>
        <end position="297"/>
    </location>
</feature>
<dbReference type="CDD" id="cd18795">
    <property type="entry name" value="SF2_C_Ski2"/>
    <property type="match status" value="1"/>
</dbReference>
<dbReference type="GO" id="GO:0003677">
    <property type="term" value="F:DNA binding"/>
    <property type="evidence" value="ECO:0007669"/>
    <property type="project" value="UniProtKB-KW"/>
</dbReference>
<dbReference type="Pfam" id="PF21099">
    <property type="entry name" value="POLQ_helical"/>
    <property type="match status" value="1"/>
</dbReference>
<feature type="compositionally biased region" description="Polar residues" evidence="21">
    <location>
        <begin position="234"/>
        <end position="245"/>
    </location>
</feature>
<keyword evidence="13" id="KW-0539">Nucleus</keyword>
<comment type="similarity">
    <text evidence="3">Belongs to the helicase family. SKI2 subfamily.</text>
</comment>
<dbReference type="Gene3D" id="1.10.3380.20">
    <property type="match status" value="1"/>
</dbReference>
<dbReference type="Gene3D" id="1.10.150.20">
    <property type="entry name" value="5' to 3' exonuclease, C-terminal subdomain"/>
    <property type="match status" value="1"/>
</dbReference>
<evidence type="ECO:0000256" key="7">
    <source>
        <dbReference type="ARBA" id="ARBA00022801"/>
    </source>
</evidence>
<dbReference type="GO" id="GO:0016787">
    <property type="term" value="F:hydrolase activity"/>
    <property type="evidence" value="ECO:0007669"/>
    <property type="project" value="UniProtKB-KW"/>
</dbReference>
<dbReference type="PROSITE" id="PS51194">
    <property type="entry name" value="HELICASE_CTER"/>
    <property type="match status" value="1"/>
</dbReference>
<accession>A0A8J9ZM69</accession>
<evidence type="ECO:0000256" key="12">
    <source>
        <dbReference type="ARBA" id="ARBA00023235"/>
    </source>
</evidence>
<dbReference type="InterPro" id="IPR014001">
    <property type="entry name" value="Helicase_ATP-bd"/>
</dbReference>
<dbReference type="SMART" id="SM00490">
    <property type="entry name" value="HELICc"/>
    <property type="match status" value="1"/>
</dbReference>
<evidence type="ECO:0000256" key="11">
    <source>
        <dbReference type="ARBA" id="ARBA00023204"/>
    </source>
</evidence>
<evidence type="ECO:0000256" key="13">
    <source>
        <dbReference type="ARBA" id="ARBA00023242"/>
    </source>
</evidence>
<keyword evidence="8" id="KW-0347">Helicase</keyword>
<dbReference type="InterPro" id="IPR046931">
    <property type="entry name" value="HTH_61"/>
</dbReference>
<keyword evidence="4" id="KW-0158">Chromosome</keyword>
<evidence type="ECO:0000256" key="3">
    <source>
        <dbReference type="ARBA" id="ARBA00010140"/>
    </source>
</evidence>
<feature type="compositionally biased region" description="Basic and acidic residues" evidence="21">
    <location>
        <begin position="161"/>
        <end position="170"/>
    </location>
</feature>
<comment type="function">
    <text evidence="17">Single-stranded 3'-5' DNA helicase that plays a key role in homology-driven double-strand break (DSB) repair. Involved in different DSB repair mechanisms that are guided by annealing of extensive stretches of complementary bases at break ends, such as microhomology-mediated end-joining (MMEJ), single-strand annealing (SSA) or synthesis-dependent strand annealing (SDSA). Possesses both DNA unwinding and annealing activities. Forms a complex with RAD51, stimulating HELQ DNA helicase activity and ability to unwing DNA. Efficiently unwinds substrates containing 3' overhangs or a D-loop. In contrast, interaction with the replication protein A (RPA/RP-A) complex inhibits DNA unwinding by HELQ but strongly stimulates DNA strand annealing. Triggers displacement of RPA from single-stranded DNA to facilitate annealing of complementary sequences.</text>
</comment>
<dbReference type="Gene3D" id="3.40.50.300">
    <property type="entry name" value="P-loop containing nucleotide triphosphate hydrolases"/>
    <property type="match status" value="2"/>
</dbReference>
<dbReference type="PROSITE" id="PS51192">
    <property type="entry name" value="HELICASE_ATP_BIND_1"/>
    <property type="match status" value="1"/>
</dbReference>
<dbReference type="AlphaFoldDB" id="A0A8J9ZM69"/>
<feature type="compositionally biased region" description="Polar residues" evidence="21">
    <location>
        <begin position="82"/>
        <end position="107"/>
    </location>
</feature>
<feature type="compositionally biased region" description="Polar residues" evidence="21">
    <location>
        <begin position="252"/>
        <end position="267"/>
    </location>
</feature>
<dbReference type="SMART" id="SM00487">
    <property type="entry name" value="DEXDc"/>
    <property type="match status" value="1"/>
</dbReference>
<feature type="region of interest" description="Disordered" evidence="21">
    <location>
        <begin position="234"/>
        <end position="304"/>
    </location>
</feature>
<evidence type="ECO:0000256" key="10">
    <source>
        <dbReference type="ARBA" id="ARBA00023125"/>
    </source>
</evidence>
<dbReference type="InterPro" id="IPR048960">
    <property type="entry name" value="POLQ-like_helical"/>
</dbReference>
<feature type="region of interest" description="Disordered" evidence="21">
    <location>
        <begin position="76"/>
        <end position="215"/>
    </location>
</feature>
<evidence type="ECO:0000256" key="6">
    <source>
        <dbReference type="ARBA" id="ARBA00022763"/>
    </source>
</evidence>
<evidence type="ECO:0000256" key="16">
    <source>
        <dbReference type="ARBA" id="ARBA00048988"/>
    </source>
</evidence>
<gene>
    <name evidence="24" type="primary">HELQ</name>
    <name evidence="24" type="ORF">BLAG_LOCUS15754</name>
</gene>
<dbReference type="GO" id="GO:0005634">
    <property type="term" value="C:nucleus"/>
    <property type="evidence" value="ECO:0007669"/>
    <property type="project" value="UniProtKB-SubCell"/>
</dbReference>
<dbReference type="GO" id="GO:0005524">
    <property type="term" value="F:ATP binding"/>
    <property type="evidence" value="ECO:0007669"/>
    <property type="project" value="UniProtKB-KW"/>
</dbReference>
<dbReference type="InterPro" id="IPR001650">
    <property type="entry name" value="Helicase_C-like"/>
</dbReference>
<dbReference type="EMBL" id="OV696688">
    <property type="protein sequence ID" value="CAH1258054.1"/>
    <property type="molecule type" value="Genomic_DNA"/>
</dbReference>
<evidence type="ECO:0000256" key="8">
    <source>
        <dbReference type="ARBA" id="ARBA00022806"/>
    </source>
</evidence>
<evidence type="ECO:0000256" key="21">
    <source>
        <dbReference type="SAM" id="MobiDB-lite"/>
    </source>
</evidence>
<evidence type="ECO:0000256" key="19">
    <source>
        <dbReference type="ARBA" id="ARBA00074990"/>
    </source>
</evidence>
<dbReference type="Pfam" id="PF20470">
    <property type="entry name" value="HTH_61"/>
    <property type="match status" value="1"/>
</dbReference>
<feature type="domain" description="Helicase ATP-binding" evidence="22">
    <location>
        <begin position="493"/>
        <end position="666"/>
    </location>
</feature>
<dbReference type="SUPFAM" id="SSF52540">
    <property type="entry name" value="P-loop containing nucleoside triphosphate hydrolases"/>
    <property type="match status" value="1"/>
</dbReference>
<protein>
    <recommendedName>
        <fullName evidence="18">Helicase POLQ-like</fullName>
        <ecNumber evidence="15">5.6.2.4</ecNumber>
    </recommendedName>
    <alternativeName>
        <fullName evidence="20">Mus308-like helicase</fullName>
    </alternativeName>
    <alternativeName>
        <fullName evidence="19">POLQ-like helicase</fullName>
    </alternativeName>
</protein>
<dbReference type="GO" id="GO:0043138">
    <property type="term" value="F:3'-5' DNA helicase activity"/>
    <property type="evidence" value="ECO:0007669"/>
    <property type="project" value="UniProtKB-EC"/>
</dbReference>
<proteinExistence type="inferred from homology"/>
<dbReference type="PANTHER" id="PTHR47961">
    <property type="entry name" value="DNA POLYMERASE THETA, PUTATIVE (AFU_ORTHOLOGUE AFUA_1G05260)-RELATED"/>
    <property type="match status" value="1"/>
</dbReference>
<evidence type="ECO:0000256" key="18">
    <source>
        <dbReference type="ARBA" id="ARBA00069099"/>
    </source>
</evidence>
<evidence type="ECO:0000256" key="5">
    <source>
        <dbReference type="ARBA" id="ARBA00022741"/>
    </source>
</evidence>
<comment type="catalytic activity">
    <reaction evidence="16">
        <text>ATP + H2O = ADP + phosphate + H(+)</text>
        <dbReference type="Rhea" id="RHEA:13065"/>
        <dbReference type="ChEBI" id="CHEBI:15377"/>
        <dbReference type="ChEBI" id="CHEBI:15378"/>
        <dbReference type="ChEBI" id="CHEBI:30616"/>
        <dbReference type="ChEBI" id="CHEBI:43474"/>
        <dbReference type="ChEBI" id="CHEBI:456216"/>
        <dbReference type="EC" id="5.6.2.4"/>
    </reaction>
</comment>
<evidence type="ECO:0000259" key="22">
    <source>
        <dbReference type="PROSITE" id="PS51192"/>
    </source>
</evidence>
<keyword evidence="10" id="KW-0238">DNA-binding</keyword>
<feature type="compositionally biased region" description="Basic residues" evidence="21">
    <location>
        <begin position="14"/>
        <end position="26"/>
    </location>
</feature>
<keyword evidence="11" id="KW-0234">DNA repair</keyword>
<dbReference type="EC" id="5.6.2.4" evidence="15"/>